<keyword evidence="11" id="KW-1185">Reference proteome</keyword>
<dbReference type="GO" id="GO:0031176">
    <property type="term" value="F:endo-1,4-beta-xylanase activity"/>
    <property type="evidence" value="ECO:0007669"/>
    <property type="project" value="UniProtKB-EC"/>
</dbReference>
<evidence type="ECO:0000256" key="4">
    <source>
        <dbReference type="ARBA" id="ARBA00022801"/>
    </source>
</evidence>
<feature type="domain" description="GH10" evidence="9">
    <location>
        <begin position="1"/>
        <end position="327"/>
    </location>
</feature>
<evidence type="ECO:0000256" key="8">
    <source>
        <dbReference type="RuleBase" id="RU361174"/>
    </source>
</evidence>
<dbReference type="PROSITE" id="PS51760">
    <property type="entry name" value="GH10_2"/>
    <property type="match status" value="1"/>
</dbReference>
<dbReference type="Gene3D" id="3.20.20.80">
    <property type="entry name" value="Glycosidases"/>
    <property type="match status" value="1"/>
</dbReference>
<evidence type="ECO:0000313" key="10">
    <source>
        <dbReference type="EMBL" id="PXW90913.1"/>
    </source>
</evidence>
<evidence type="ECO:0000256" key="2">
    <source>
        <dbReference type="ARBA" id="ARBA00004851"/>
    </source>
</evidence>
<comment type="catalytic activity">
    <reaction evidence="1 8">
        <text>Endohydrolysis of (1-&gt;4)-beta-D-xylosidic linkages in xylans.</text>
        <dbReference type="EC" id="3.2.1.8"/>
    </reaction>
</comment>
<accession>A0A2V3W976</accession>
<evidence type="ECO:0000256" key="1">
    <source>
        <dbReference type="ARBA" id="ARBA00000681"/>
    </source>
</evidence>
<dbReference type="SUPFAM" id="SSF51445">
    <property type="entry name" value="(Trans)glycosidases"/>
    <property type="match status" value="1"/>
</dbReference>
<keyword evidence="7 8" id="KW-0624">Polysaccharide degradation</keyword>
<dbReference type="GO" id="GO:0045493">
    <property type="term" value="P:xylan catabolic process"/>
    <property type="evidence" value="ECO:0007669"/>
    <property type="project" value="UniProtKB-KW"/>
</dbReference>
<evidence type="ECO:0000256" key="3">
    <source>
        <dbReference type="ARBA" id="ARBA00022651"/>
    </source>
</evidence>
<dbReference type="PANTHER" id="PTHR31490:SF90">
    <property type="entry name" value="ENDO-1,4-BETA-XYLANASE A"/>
    <property type="match status" value="1"/>
</dbReference>
<keyword evidence="3 10" id="KW-0858">Xylan degradation</keyword>
<keyword evidence="6 8" id="KW-0326">Glycosidase</keyword>
<evidence type="ECO:0000256" key="6">
    <source>
        <dbReference type="ARBA" id="ARBA00023295"/>
    </source>
</evidence>
<dbReference type="PANTHER" id="PTHR31490">
    <property type="entry name" value="GLYCOSYL HYDROLASE"/>
    <property type="match status" value="1"/>
</dbReference>
<dbReference type="Pfam" id="PF00331">
    <property type="entry name" value="Glyco_hydro_10"/>
    <property type="match status" value="1"/>
</dbReference>
<name>A0A2V3W976_9BACI</name>
<keyword evidence="4 8" id="KW-0378">Hydrolase</keyword>
<dbReference type="AlphaFoldDB" id="A0A2V3W976"/>
<dbReference type="PRINTS" id="PR00134">
    <property type="entry name" value="GLHYDRLASE10"/>
</dbReference>
<dbReference type="Proteomes" id="UP000247922">
    <property type="component" value="Unassembled WGS sequence"/>
</dbReference>
<keyword evidence="5 8" id="KW-0119">Carbohydrate metabolism</keyword>
<reference evidence="10 11" key="1">
    <citation type="submission" date="2018-05" db="EMBL/GenBank/DDBJ databases">
        <title>Genomic Encyclopedia of Type Strains, Phase IV (KMG-IV): sequencing the most valuable type-strain genomes for metagenomic binning, comparative biology and taxonomic classification.</title>
        <authorList>
            <person name="Goeker M."/>
        </authorList>
    </citation>
    <scope>NUCLEOTIDE SEQUENCE [LARGE SCALE GENOMIC DNA]</scope>
    <source>
        <strain evidence="10 11">DSM 22440</strain>
    </source>
</reference>
<dbReference type="InterPro" id="IPR017853">
    <property type="entry name" value="GH"/>
</dbReference>
<dbReference type="RefSeq" id="WP_110251476.1">
    <property type="nucleotide sequence ID" value="NZ_QJJR01000007.1"/>
</dbReference>
<sequence>MDTLKSYFKDDFLIGAAVNKASIDLDRTLLTEQFNSITAENEMKFENIHPEKDRYDFSNSDYFLEVAKANGIALRGHTLVWHNQTPAWFFEDENGHAVSREILLERMQAHIETVVGRYKGQIYAWDVVNEAISDEEGVFFRPSKWLEIIGEDFIDHAFRFAHAADPTAKLFYNDYNESNPGKREKIYTLIKGMKARGIPIHGMGLQAHWNLYDPSLLDIETAIERYSECGVELHITEMDVSMFRFDDKRTDLIEPTKDMLEAQAQRYQDFFKLFLKHRAKITSVTFWGISDRYTWLSDFPVKGRKNWPFLFDTNNQPKPAYDRVLDIK</sequence>
<evidence type="ECO:0000313" key="11">
    <source>
        <dbReference type="Proteomes" id="UP000247922"/>
    </source>
</evidence>
<dbReference type="InterPro" id="IPR044846">
    <property type="entry name" value="GH10"/>
</dbReference>
<evidence type="ECO:0000256" key="5">
    <source>
        <dbReference type="ARBA" id="ARBA00023277"/>
    </source>
</evidence>
<dbReference type="SMART" id="SM00633">
    <property type="entry name" value="Glyco_10"/>
    <property type="match status" value="1"/>
</dbReference>
<proteinExistence type="inferred from homology"/>
<dbReference type="OrthoDB" id="9809277at2"/>
<evidence type="ECO:0000259" key="9">
    <source>
        <dbReference type="PROSITE" id="PS51760"/>
    </source>
</evidence>
<comment type="pathway">
    <text evidence="2">Glycan degradation; xylan degradation.</text>
</comment>
<dbReference type="EC" id="3.2.1.8" evidence="8"/>
<dbReference type="InterPro" id="IPR001000">
    <property type="entry name" value="GH10_dom"/>
</dbReference>
<organism evidence="10 11">
    <name type="scientific">Streptohalobacillus salinus</name>
    <dbReference type="NCBI Taxonomy" id="621096"/>
    <lineage>
        <taxon>Bacteria</taxon>
        <taxon>Bacillati</taxon>
        <taxon>Bacillota</taxon>
        <taxon>Bacilli</taxon>
        <taxon>Bacillales</taxon>
        <taxon>Bacillaceae</taxon>
        <taxon>Streptohalobacillus</taxon>
    </lineage>
</organism>
<comment type="similarity">
    <text evidence="8">Belongs to the glycosyl hydrolase 10 (cellulase F) family.</text>
</comment>
<gene>
    <name evidence="10" type="ORF">DES38_10745</name>
</gene>
<dbReference type="EMBL" id="QJJR01000007">
    <property type="protein sequence ID" value="PXW90913.1"/>
    <property type="molecule type" value="Genomic_DNA"/>
</dbReference>
<protein>
    <recommendedName>
        <fullName evidence="8">Beta-xylanase</fullName>
        <ecNumber evidence="8">3.2.1.8</ecNumber>
    </recommendedName>
</protein>
<evidence type="ECO:0000256" key="7">
    <source>
        <dbReference type="ARBA" id="ARBA00023326"/>
    </source>
</evidence>
<comment type="caution">
    <text evidence="10">The sequence shown here is derived from an EMBL/GenBank/DDBJ whole genome shotgun (WGS) entry which is preliminary data.</text>
</comment>